<evidence type="ECO:0000313" key="3">
    <source>
        <dbReference type="EMBL" id="AGB02735.1"/>
    </source>
</evidence>
<dbReference type="EMBL" id="CP003167">
    <property type="protein sequence ID" value="AGB02735.1"/>
    <property type="molecule type" value="Genomic_DNA"/>
</dbReference>
<dbReference type="PANTHER" id="PTHR42856:SF1">
    <property type="entry name" value="ACYL-COENZYME A THIOESTERASE PAAI"/>
    <property type="match status" value="1"/>
</dbReference>
<dbReference type="PANTHER" id="PTHR42856">
    <property type="entry name" value="ACYL-COENZYME A THIOESTERASE PAAI"/>
    <property type="match status" value="1"/>
</dbReference>
<dbReference type="GO" id="GO:0016289">
    <property type="term" value="F:acyl-CoA hydrolase activity"/>
    <property type="evidence" value="ECO:0007669"/>
    <property type="project" value="TreeGrafter"/>
</dbReference>
<dbReference type="InterPro" id="IPR006683">
    <property type="entry name" value="Thioestr_dom"/>
</dbReference>
<dbReference type="RefSeq" id="WP_015285698.1">
    <property type="nucleotide sequence ID" value="NC_019943.1"/>
</dbReference>
<dbReference type="InterPro" id="IPR029069">
    <property type="entry name" value="HotDog_dom_sf"/>
</dbReference>
<gene>
    <name evidence="3" type="ordered locus">Metfor_1708</name>
</gene>
<dbReference type="NCBIfam" id="TIGR00369">
    <property type="entry name" value="unchar_dom_1"/>
    <property type="match status" value="1"/>
</dbReference>
<dbReference type="Proteomes" id="UP000010824">
    <property type="component" value="Chromosome"/>
</dbReference>
<reference evidence="4" key="1">
    <citation type="submission" date="2011-12" db="EMBL/GenBank/DDBJ databases">
        <title>Complete sequence of Methanoregula formicicum SMSP.</title>
        <authorList>
            <person name="Lucas S."/>
            <person name="Han J."/>
            <person name="Lapidus A."/>
            <person name="Cheng J.-F."/>
            <person name="Goodwin L."/>
            <person name="Pitluck S."/>
            <person name="Peters L."/>
            <person name="Ovchinnikova G."/>
            <person name="Teshima H."/>
            <person name="Detter J.C."/>
            <person name="Han C."/>
            <person name="Tapia R."/>
            <person name="Land M."/>
            <person name="Hauser L."/>
            <person name="Kyrpides N."/>
            <person name="Ivanova N."/>
            <person name="Pagani I."/>
            <person name="Imachi H."/>
            <person name="Tamaki H."/>
            <person name="Sekiguchi Y."/>
            <person name="Kamagata Y."/>
            <person name="Cadillo-Quiroz H."/>
            <person name="Zinder S."/>
            <person name="Liu W.-T."/>
            <person name="Woyke T."/>
        </authorList>
    </citation>
    <scope>NUCLEOTIDE SEQUENCE [LARGE SCALE GENOMIC DNA]</scope>
    <source>
        <strain evidence="4">DSM 22288 / NBRC 105244 / SMSP</strain>
    </source>
</reference>
<dbReference type="eggNOG" id="arCOG00777">
    <property type="taxonomic scope" value="Archaea"/>
</dbReference>
<dbReference type="Gene3D" id="3.10.129.10">
    <property type="entry name" value="Hotdog Thioesterase"/>
    <property type="match status" value="1"/>
</dbReference>
<keyword evidence="4" id="KW-1185">Reference proteome</keyword>
<dbReference type="GeneID" id="14308097"/>
<evidence type="ECO:0000256" key="1">
    <source>
        <dbReference type="ARBA" id="ARBA00022801"/>
    </source>
</evidence>
<accession>L0HFG5</accession>
<evidence type="ECO:0000259" key="2">
    <source>
        <dbReference type="Pfam" id="PF03061"/>
    </source>
</evidence>
<dbReference type="Pfam" id="PF03061">
    <property type="entry name" value="4HBT"/>
    <property type="match status" value="1"/>
</dbReference>
<keyword evidence="1" id="KW-0378">Hydrolase</keyword>
<reference evidence="3 4" key="2">
    <citation type="journal article" date="2014" name="Genome Announc.">
        <title>Complete Genome Sequence of Methanoregula formicica SMSPT, a Mesophilic Hydrogenotrophic Methanogen Isolated from a Methanogenic Upflow Anaerobic Sludge Blanket Reactor.</title>
        <authorList>
            <person name="Yamamoto K."/>
            <person name="Tamaki H."/>
            <person name="Cadillo-Quiroz H."/>
            <person name="Imachi H."/>
            <person name="Kyrpides N."/>
            <person name="Woyke T."/>
            <person name="Goodwin L."/>
            <person name="Zinder S.H."/>
            <person name="Kamagata Y."/>
            <person name="Liu W.T."/>
        </authorList>
    </citation>
    <scope>NUCLEOTIDE SEQUENCE [LARGE SCALE GENOMIC DNA]</scope>
    <source>
        <strain evidence="4">DSM 22288 / NBRC 105244 / SMSP</strain>
    </source>
</reference>
<name>L0HFG5_METFS</name>
<dbReference type="SUPFAM" id="SSF54637">
    <property type="entry name" value="Thioesterase/thiol ester dehydrase-isomerase"/>
    <property type="match status" value="1"/>
</dbReference>
<proteinExistence type="predicted"/>
<dbReference type="HOGENOM" id="CLU_089876_11_2_2"/>
<organism evidence="3 4">
    <name type="scientific">Methanoregula formicica (strain DSM 22288 / NBRC 105244 / SMSP)</name>
    <dbReference type="NCBI Taxonomy" id="593750"/>
    <lineage>
        <taxon>Archaea</taxon>
        <taxon>Methanobacteriati</taxon>
        <taxon>Methanobacteriota</taxon>
        <taxon>Stenosarchaea group</taxon>
        <taxon>Methanomicrobia</taxon>
        <taxon>Methanomicrobiales</taxon>
        <taxon>Methanoregulaceae</taxon>
        <taxon>Methanoregula</taxon>
    </lineage>
</organism>
<dbReference type="CDD" id="cd03443">
    <property type="entry name" value="PaaI_thioesterase"/>
    <property type="match status" value="1"/>
</dbReference>
<feature type="domain" description="Thioesterase" evidence="2">
    <location>
        <begin position="49"/>
        <end position="89"/>
    </location>
</feature>
<dbReference type="AlphaFoldDB" id="L0HFG5"/>
<dbReference type="KEGG" id="mfo:Metfor_1708"/>
<dbReference type="InterPro" id="IPR052723">
    <property type="entry name" value="Acyl-CoA_thioesterase_PaaI"/>
</dbReference>
<evidence type="ECO:0000313" key="4">
    <source>
        <dbReference type="Proteomes" id="UP000010824"/>
    </source>
</evidence>
<dbReference type="STRING" id="593750.Metfor_1708"/>
<sequence length="130" mass="13823">MPENDPIKAKIREFNVSEFARLLGMVIEEARDGYARVTMDCTGKANPSGVVHGGAIAALADQAFGIAENCAGIHRVAVSIHIQYLVPGTGLLVAIAERVCDNGSCDTCRVLVYAGERVIAEFTGVAFRVD</sequence>
<dbReference type="InterPro" id="IPR003736">
    <property type="entry name" value="PAAI_dom"/>
</dbReference>
<protein>
    <recommendedName>
        <fullName evidence="2">Thioesterase domain-containing protein</fullName>
    </recommendedName>
</protein>
<dbReference type="InParanoid" id="L0HFG5"/>